<evidence type="ECO:0000256" key="7">
    <source>
        <dbReference type="ARBA" id="ARBA00022679"/>
    </source>
</evidence>
<organism evidence="11 12">
    <name type="scientific">Eisenbergiella tayi</name>
    <dbReference type="NCBI Taxonomy" id="1432052"/>
    <lineage>
        <taxon>Bacteria</taxon>
        <taxon>Bacillati</taxon>
        <taxon>Bacillota</taxon>
        <taxon>Clostridia</taxon>
        <taxon>Lachnospirales</taxon>
        <taxon>Lachnospiraceae</taxon>
        <taxon>Eisenbergiella</taxon>
    </lineage>
</organism>
<dbReference type="NCBIfam" id="NF000996">
    <property type="entry name" value="PRK00105.1"/>
    <property type="match status" value="1"/>
</dbReference>
<reference evidence="10 13" key="1">
    <citation type="submission" date="2016-08" db="EMBL/GenBank/DDBJ databases">
        <title>Characterization of Isolates of Eisenbergiella tayi Derived from Blood Cultures, Using Whole Genome Sequencing.</title>
        <authorList>
            <person name="Bernier A.-M."/>
            <person name="Burdz T."/>
            <person name="Wiebe D."/>
            <person name="Bernard K."/>
        </authorList>
    </citation>
    <scope>NUCLEOTIDE SEQUENCE [LARGE SCALE GENOMIC DNA]</scope>
    <source>
        <strain evidence="10 13">NML120146</strain>
    </source>
</reference>
<comment type="pathway">
    <text evidence="1">Nucleoside biosynthesis; alpha-ribazole biosynthesis; alpha-ribazole from 5,6-dimethylbenzimidazole: step 1/2.</text>
</comment>
<evidence type="ECO:0000256" key="1">
    <source>
        <dbReference type="ARBA" id="ARBA00005049"/>
    </source>
</evidence>
<name>A0A1E3UML6_9FIRM</name>
<evidence type="ECO:0000313" key="12">
    <source>
        <dbReference type="Proteomes" id="UP000094271"/>
    </source>
</evidence>
<proteinExistence type="inferred from homology"/>
<dbReference type="UniPathway" id="UPA00061">
    <property type="reaction ID" value="UER00516"/>
</dbReference>
<comment type="catalytic activity">
    <reaction evidence="9">
        <text>5,6-dimethylbenzimidazole + nicotinate beta-D-ribonucleotide = alpha-ribazole 5'-phosphate + nicotinate + H(+)</text>
        <dbReference type="Rhea" id="RHEA:11196"/>
        <dbReference type="ChEBI" id="CHEBI:15378"/>
        <dbReference type="ChEBI" id="CHEBI:15890"/>
        <dbReference type="ChEBI" id="CHEBI:32544"/>
        <dbReference type="ChEBI" id="CHEBI:57502"/>
        <dbReference type="ChEBI" id="CHEBI:57918"/>
        <dbReference type="EC" id="2.4.2.21"/>
    </reaction>
</comment>
<keyword evidence="5" id="KW-0169">Cobalamin biosynthesis</keyword>
<dbReference type="EC" id="2.4.2.21" evidence="3"/>
<evidence type="ECO:0000313" key="11">
    <source>
        <dbReference type="EMBL" id="ODR54922.1"/>
    </source>
</evidence>
<dbReference type="Pfam" id="PF02277">
    <property type="entry name" value="DBI_PRT"/>
    <property type="match status" value="1"/>
</dbReference>
<protein>
    <recommendedName>
        <fullName evidence="4">Nicotinate-nucleotide--dimethylbenzimidazole phosphoribosyltransferase</fullName>
        <ecNumber evidence="3">2.4.2.21</ecNumber>
    </recommendedName>
    <alternativeName>
        <fullName evidence="8">N(1)-alpha-phosphoribosyltransferase</fullName>
    </alternativeName>
</protein>
<dbReference type="InterPro" id="IPR036087">
    <property type="entry name" value="Nict_dMeBzImd_PRibTrfase_sf"/>
</dbReference>
<evidence type="ECO:0000256" key="6">
    <source>
        <dbReference type="ARBA" id="ARBA00022676"/>
    </source>
</evidence>
<dbReference type="AlphaFoldDB" id="A0A1E3UML6"/>
<dbReference type="CDD" id="cd02439">
    <property type="entry name" value="DMB-PRT_CobT"/>
    <property type="match status" value="1"/>
</dbReference>
<gene>
    <name evidence="11" type="ORF">BEI59_03060</name>
    <name evidence="10" type="ORF">BEI63_25720</name>
</gene>
<keyword evidence="13" id="KW-1185">Reference proteome</keyword>
<keyword evidence="6 11" id="KW-0328">Glycosyltransferase</keyword>
<dbReference type="Gene3D" id="1.10.1610.10">
    <property type="match status" value="1"/>
</dbReference>
<dbReference type="GO" id="GO:0008939">
    <property type="term" value="F:nicotinate-nucleotide-dimethylbenzimidazole phosphoribosyltransferase activity"/>
    <property type="evidence" value="ECO:0007669"/>
    <property type="project" value="UniProtKB-EC"/>
</dbReference>
<dbReference type="RefSeq" id="WP_069410373.1">
    <property type="nucleotide sequence ID" value="NZ_DAWDRA010000267.1"/>
</dbReference>
<evidence type="ECO:0000256" key="5">
    <source>
        <dbReference type="ARBA" id="ARBA00022573"/>
    </source>
</evidence>
<sequence>MENEEKTLQYLRQCGERIQEPDRRAGKAGERHWNSIAKPLHGLGLLEDALIQIAAIQGTEDITLDKKAVVVMCADNGIIEEGVSQSGHEVTTVVTGNIAKGLASVNRMASCAGADVFPVDVGMKDDLKLKGLLVEKTRNGTRNFLKEPAMKDEDMLAAIRAGVEMTEMLSDGGYHILALGEMGIGNTTTSSAVASVLLGLPAEEVTGPGAGLDKEGVRRKIAVINQAAAAWKLGIHGPLSGDGEKDTQLMMQETLRTLRTVGGLDLCALTGACIGGAIYRVPIVLDGLITAVAALTACRLLPGVRDFLLPSHLGKEPAMAAIYEELKFCPVIHARLALGEGTGAVALFPLLDMACQVYRENATFGDLEMDAYEDYR</sequence>
<evidence type="ECO:0000256" key="9">
    <source>
        <dbReference type="ARBA" id="ARBA00047340"/>
    </source>
</evidence>
<evidence type="ECO:0000256" key="4">
    <source>
        <dbReference type="ARBA" id="ARBA00015486"/>
    </source>
</evidence>
<dbReference type="EMBL" id="MEHA01000002">
    <property type="protein sequence ID" value="ODR54922.1"/>
    <property type="molecule type" value="Genomic_DNA"/>
</dbReference>
<evidence type="ECO:0000256" key="2">
    <source>
        <dbReference type="ARBA" id="ARBA00007110"/>
    </source>
</evidence>
<dbReference type="InterPro" id="IPR023195">
    <property type="entry name" value="Nict_dMeBzImd_PRibTrfase_N"/>
</dbReference>
<dbReference type="Proteomes" id="UP000094271">
    <property type="component" value="Unassembled WGS sequence"/>
</dbReference>
<keyword evidence="7 11" id="KW-0808">Transferase</keyword>
<evidence type="ECO:0000313" key="10">
    <source>
        <dbReference type="EMBL" id="ODR48252.1"/>
    </source>
</evidence>
<comment type="caution">
    <text evidence="11">The sequence shown here is derived from an EMBL/GenBank/DDBJ whole genome shotgun (WGS) entry which is preliminary data.</text>
</comment>
<dbReference type="PANTHER" id="PTHR43463">
    <property type="entry name" value="NICOTINATE-NUCLEOTIDE--DIMETHYLBENZIMIDAZOLE PHOSPHORIBOSYLTRANSFERASE"/>
    <property type="match status" value="1"/>
</dbReference>
<dbReference type="SUPFAM" id="SSF52733">
    <property type="entry name" value="Nicotinate mononucleotide:5,6-dimethylbenzimidazole phosphoribosyltransferase (CobT)"/>
    <property type="match status" value="1"/>
</dbReference>
<dbReference type="GO" id="GO:0009236">
    <property type="term" value="P:cobalamin biosynthetic process"/>
    <property type="evidence" value="ECO:0007669"/>
    <property type="project" value="UniProtKB-KW"/>
</dbReference>
<evidence type="ECO:0000256" key="8">
    <source>
        <dbReference type="ARBA" id="ARBA00030686"/>
    </source>
</evidence>
<comment type="similarity">
    <text evidence="2">Belongs to the CobT family.</text>
</comment>
<evidence type="ECO:0000256" key="3">
    <source>
        <dbReference type="ARBA" id="ARBA00011991"/>
    </source>
</evidence>
<dbReference type="Proteomes" id="UP000094869">
    <property type="component" value="Unassembled WGS sequence"/>
</dbReference>
<accession>A0A1E3UML6</accession>
<dbReference type="InterPro" id="IPR003200">
    <property type="entry name" value="Nict_dMeBzImd_PRibTrfase"/>
</dbReference>
<reference evidence="11 12" key="2">
    <citation type="submission" date="2016-08" db="EMBL/GenBank/DDBJ databases">
        <authorList>
            <person name="Seilhamer J.J."/>
        </authorList>
    </citation>
    <scope>NUCLEOTIDE SEQUENCE [LARGE SCALE GENOMIC DNA]</scope>
    <source>
        <strain evidence="11 12">NML150140-1</strain>
    </source>
</reference>
<dbReference type="Gene3D" id="3.40.50.10210">
    <property type="match status" value="1"/>
</dbReference>
<evidence type="ECO:0000313" key="13">
    <source>
        <dbReference type="Proteomes" id="UP000094869"/>
    </source>
</evidence>
<dbReference type="PANTHER" id="PTHR43463:SF1">
    <property type="entry name" value="NICOTINATE-NUCLEOTIDE--DIMETHYLBENZIMIDAZOLE PHOSPHORIBOSYLTRANSFERASE"/>
    <property type="match status" value="1"/>
</dbReference>
<dbReference type="EMBL" id="MEHD01000043">
    <property type="protein sequence ID" value="ODR48252.1"/>
    <property type="molecule type" value="Genomic_DNA"/>
</dbReference>
<dbReference type="OrthoDB" id="9781491at2"/>